<evidence type="ECO:0000256" key="4">
    <source>
        <dbReference type="ARBA" id="ARBA00023125"/>
    </source>
</evidence>
<dbReference type="PANTHER" id="PTHR43133">
    <property type="entry name" value="RNA POLYMERASE ECF-TYPE SIGMA FACTO"/>
    <property type="match status" value="1"/>
</dbReference>
<dbReference type="Proteomes" id="UP001501725">
    <property type="component" value="Unassembled WGS sequence"/>
</dbReference>
<accession>A0ABP8GG70</accession>
<dbReference type="InterPro" id="IPR013325">
    <property type="entry name" value="RNA_pol_sigma_r2"/>
</dbReference>
<proteinExistence type="inferred from homology"/>
<dbReference type="PANTHER" id="PTHR43133:SF8">
    <property type="entry name" value="RNA POLYMERASE SIGMA FACTOR HI_1459-RELATED"/>
    <property type="match status" value="1"/>
</dbReference>
<evidence type="ECO:0000259" key="6">
    <source>
        <dbReference type="Pfam" id="PF04542"/>
    </source>
</evidence>
<organism evidence="8 9">
    <name type="scientific">Flaviaesturariibacter amylovorans</name>
    <dbReference type="NCBI Taxonomy" id="1084520"/>
    <lineage>
        <taxon>Bacteria</taxon>
        <taxon>Pseudomonadati</taxon>
        <taxon>Bacteroidota</taxon>
        <taxon>Chitinophagia</taxon>
        <taxon>Chitinophagales</taxon>
        <taxon>Chitinophagaceae</taxon>
        <taxon>Flaviaestuariibacter</taxon>
    </lineage>
</organism>
<keyword evidence="4" id="KW-0238">DNA-binding</keyword>
<feature type="domain" description="RNA polymerase sigma-70 region 2" evidence="6">
    <location>
        <begin position="22"/>
        <end position="87"/>
    </location>
</feature>
<dbReference type="InterPro" id="IPR014284">
    <property type="entry name" value="RNA_pol_sigma-70_dom"/>
</dbReference>
<evidence type="ECO:0000313" key="8">
    <source>
        <dbReference type="EMBL" id="GAA4323813.1"/>
    </source>
</evidence>
<protein>
    <submittedName>
        <fullName evidence="8">Sigma-70 family RNA polymerase sigma factor</fullName>
    </submittedName>
</protein>
<reference evidence="9" key="1">
    <citation type="journal article" date="2019" name="Int. J. Syst. Evol. Microbiol.">
        <title>The Global Catalogue of Microorganisms (GCM) 10K type strain sequencing project: providing services to taxonomists for standard genome sequencing and annotation.</title>
        <authorList>
            <consortium name="The Broad Institute Genomics Platform"/>
            <consortium name="The Broad Institute Genome Sequencing Center for Infectious Disease"/>
            <person name="Wu L."/>
            <person name="Ma J."/>
        </authorList>
    </citation>
    <scope>NUCLEOTIDE SEQUENCE [LARGE SCALE GENOMIC DNA]</scope>
    <source>
        <strain evidence="9">JCM 17919</strain>
    </source>
</reference>
<keyword evidence="9" id="KW-1185">Reference proteome</keyword>
<evidence type="ECO:0000256" key="5">
    <source>
        <dbReference type="ARBA" id="ARBA00023163"/>
    </source>
</evidence>
<evidence type="ECO:0000256" key="1">
    <source>
        <dbReference type="ARBA" id="ARBA00010641"/>
    </source>
</evidence>
<feature type="domain" description="RNA polymerase sigma factor 70 region 4 type 2" evidence="7">
    <location>
        <begin position="117"/>
        <end position="169"/>
    </location>
</feature>
<keyword evidence="5" id="KW-0804">Transcription</keyword>
<name>A0ABP8GG70_9BACT</name>
<sequence>MTDADLLARYYATGDQQWLGHLLERYTLLLLGVCMKYLKDEHEARDAVQQVFLKVLTEAGRFKIEFFKSWLYMVAKNHCLMKLRSQQGKRMQDIDNHAFAAPEDRREELLENEQTYRYLGQALAELGPEQQQCVTLFYLEKKSYQQVSDLTGYSLMQVKSYIQNGKRNLRILLERKLKEHTK</sequence>
<dbReference type="EMBL" id="BAABGY010000005">
    <property type="protein sequence ID" value="GAA4323813.1"/>
    <property type="molecule type" value="Genomic_DNA"/>
</dbReference>
<dbReference type="SUPFAM" id="SSF88659">
    <property type="entry name" value="Sigma3 and sigma4 domains of RNA polymerase sigma factors"/>
    <property type="match status" value="1"/>
</dbReference>
<keyword evidence="3" id="KW-0731">Sigma factor</keyword>
<evidence type="ECO:0000259" key="7">
    <source>
        <dbReference type="Pfam" id="PF08281"/>
    </source>
</evidence>
<evidence type="ECO:0000256" key="3">
    <source>
        <dbReference type="ARBA" id="ARBA00023082"/>
    </source>
</evidence>
<dbReference type="SUPFAM" id="SSF88946">
    <property type="entry name" value="Sigma2 domain of RNA polymerase sigma factors"/>
    <property type="match status" value="1"/>
</dbReference>
<dbReference type="Pfam" id="PF04542">
    <property type="entry name" value="Sigma70_r2"/>
    <property type="match status" value="1"/>
</dbReference>
<comment type="similarity">
    <text evidence="1">Belongs to the sigma-70 factor family. ECF subfamily.</text>
</comment>
<dbReference type="Gene3D" id="1.10.10.10">
    <property type="entry name" value="Winged helix-like DNA-binding domain superfamily/Winged helix DNA-binding domain"/>
    <property type="match status" value="1"/>
</dbReference>
<dbReference type="Pfam" id="PF08281">
    <property type="entry name" value="Sigma70_r4_2"/>
    <property type="match status" value="1"/>
</dbReference>
<dbReference type="InterPro" id="IPR039425">
    <property type="entry name" value="RNA_pol_sigma-70-like"/>
</dbReference>
<dbReference type="InterPro" id="IPR007627">
    <property type="entry name" value="RNA_pol_sigma70_r2"/>
</dbReference>
<evidence type="ECO:0000313" key="9">
    <source>
        <dbReference type="Proteomes" id="UP001501725"/>
    </source>
</evidence>
<dbReference type="NCBIfam" id="TIGR02937">
    <property type="entry name" value="sigma70-ECF"/>
    <property type="match status" value="1"/>
</dbReference>
<comment type="caution">
    <text evidence="8">The sequence shown here is derived from an EMBL/GenBank/DDBJ whole genome shotgun (WGS) entry which is preliminary data.</text>
</comment>
<dbReference type="InterPro" id="IPR013249">
    <property type="entry name" value="RNA_pol_sigma70_r4_t2"/>
</dbReference>
<gene>
    <name evidence="8" type="ORF">GCM10023184_10800</name>
</gene>
<evidence type="ECO:0000256" key="2">
    <source>
        <dbReference type="ARBA" id="ARBA00023015"/>
    </source>
</evidence>
<dbReference type="InterPro" id="IPR013324">
    <property type="entry name" value="RNA_pol_sigma_r3/r4-like"/>
</dbReference>
<dbReference type="Gene3D" id="1.10.1740.10">
    <property type="match status" value="1"/>
</dbReference>
<dbReference type="InterPro" id="IPR036388">
    <property type="entry name" value="WH-like_DNA-bd_sf"/>
</dbReference>
<keyword evidence="2" id="KW-0805">Transcription regulation</keyword>